<proteinExistence type="predicted"/>
<dbReference type="InterPro" id="IPR019734">
    <property type="entry name" value="TPR_rpt"/>
</dbReference>
<dbReference type="PANTHER" id="PTHR10098:SF108">
    <property type="entry name" value="TETRATRICOPEPTIDE REPEAT PROTEIN 28"/>
    <property type="match status" value="1"/>
</dbReference>
<dbReference type="Gene3D" id="1.25.40.10">
    <property type="entry name" value="Tetratricopeptide repeat domain"/>
    <property type="match status" value="1"/>
</dbReference>
<dbReference type="EMBL" id="LSMT01001095">
    <property type="protein sequence ID" value="PFX13030.1"/>
    <property type="molecule type" value="Genomic_DNA"/>
</dbReference>
<comment type="caution">
    <text evidence="3">The sequence shown here is derived from an EMBL/GenBank/DDBJ whole genome shotgun (WGS) entry which is preliminary data.</text>
</comment>
<dbReference type="AlphaFoldDB" id="A0A2B4R949"/>
<reference evidence="4" key="1">
    <citation type="journal article" date="2017" name="bioRxiv">
        <title>Comparative analysis of the genomes of Stylophora pistillata and Acropora digitifera provides evidence for extensive differences between species of corals.</title>
        <authorList>
            <person name="Voolstra C.R."/>
            <person name="Li Y."/>
            <person name="Liew Y.J."/>
            <person name="Baumgarten S."/>
            <person name="Zoccola D."/>
            <person name="Flot J.-F."/>
            <person name="Tambutte S."/>
            <person name="Allemand D."/>
            <person name="Aranda M."/>
        </authorList>
    </citation>
    <scope>NUCLEOTIDE SEQUENCE [LARGE SCALE GENOMIC DNA]</scope>
</reference>
<protein>
    <submittedName>
        <fullName evidence="3">Tetratricopeptide repeat protein 28</fullName>
    </submittedName>
</protein>
<accession>A0A2B4R949</accession>
<dbReference type="PANTHER" id="PTHR10098">
    <property type="entry name" value="RAPSYN-RELATED"/>
    <property type="match status" value="1"/>
</dbReference>
<dbReference type="Proteomes" id="UP000225706">
    <property type="component" value="Unassembled WGS sequence"/>
</dbReference>
<feature type="repeat" description="TPR" evidence="1">
    <location>
        <begin position="175"/>
        <end position="208"/>
    </location>
</feature>
<evidence type="ECO:0000313" key="4">
    <source>
        <dbReference type="Proteomes" id="UP000225706"/>
    </source>
</evidence>
<dbReference type="Pfam" id="PF00078">
    <property type="entry name" value="RVT_1"/>
    <property type="match status" value="1"/>
</dbReference>
<dbReference type="STRING" id="50429.A0A2B4R949"/>
<dbReference type="OrthoDB" id="5954773at2759"/>
<evidence type="ECO:0000313" key="3">
    <source>
        <dbReference type="EMBL" id="PFX13030.1"/>
    </source>
</evidence>
<evidence type="ECO:0000259" key="2">
    <source>
        <dbReference type="Pfam" id="PF00078"/>
    </source>
</evidence>
<organism evidence="3 4">
    <name type="scientific">Stylophora pistillata</name>
    <name type="common">Smooth cauliflower coral</name>
    <dbReference type="NCBI Taxonomy" id="50429"/>
    <lineage>
        <taxon>Eukaryota</taxon>
        <taxon>Metazoa</taxon>
        <taxon>Cnidaria</taxon>
        <taxon>Anthozoa</taxon>
        <taxon>Hexacorallia</taxon>
        <taxon>Scleractinia</taxon>
        <taxon>Astrocoeniina</taxon>
        <taxon>Pocilloporidae</taxon>
        <taxon>Stylophora</taxon>
    </lineage>
</organism>
<keyword evidence="4" id="KW-1185">Reference proteome</keyword>
<dbReference type="SMART" id="SM00028">
    <property type="entry name" value="TPR"/>
    <property type="match status" value="5"/>
</dbReference>
<dbReference type="SUPFAM" id="SSF48452">
    <property type="entry name" value="TPR-like"/>
    <property type="match status" value="2"/>
</dbReference>
<keyword evidence="1" id="KW-0802">TPR repeat</keyword>
<dbReference type="Pfam" id="PF13424">
    <property type="entry name" value="TPR_12"/>
    <property type="match status" value="1"/>
</dbReference>
<sequence length="521" mass="58875">MVKVPITIAVSYTVANFLLETGRVSGAMELYKECLIVLHNQRLTMDRSNVNNILRVIYKTMTNAYRAMNDHATEAKYLRRLLHLYQDSNESVEKGRIHFRLANSLHAQNKFVEARTFYELAISIMETNGDKRGEAVCYGNLGTLHHSIGEYENCSRHVSKALALSIKNGYRDGEAASYGTLGTLFQSLGKYDKAREYEEKALTIRKEIGDKQGEAASYGNLGTLFQSLASAFGRPVVKSEEREIDSDEGTKLGPILFLLMINDLAIETPLLSSHWKYVDDLTISEAIPSGGTSSLQKDLDAIAQWSSRNNMNLNPKKCKELVISSLRTRPDLGPLCVNGRPLERVSSHKVLGVTISDTLGWNEHVREIVSKASKRLYILRVLKRSGIPPEDLINIFYALVRSVLEYACVTWSTSLPIYLKDMIERVQKRALRILFPALSYKDAIVAANSTRLNVRRDELCKKVWGGICVPGSRLYHLIPPKRADCHVYELRNKNHVSLFKCRTERFKKSFFPTMASNAQFL</sequence>
<feature type="domain" description="Reverse transcriptase" evidence="2">
    <location>
        <begin position="249"/>
        <end position="355"/>
    </location>
</feature>
<name>A0A2B4R949_STYPI</name>
<gene>
    <name evidence="3" type="primary">Ttc28</name>
    <name evidence="3" type="ORF">AWC38_SpisGene22930</name>
</gene>
<evidence type="ECO:0000256" key="1">
    <source>
        <dbReference type="PROSITE-ProRule" id="PRU00339"/>
    </source>
</evidence>
<dbReference type="PROSITE" id="PS50005">
    <property type="entry name" value="TPR"/>
    <property type="match status" value="1"/>
</dbReference>
<dbReference type="InterPro" id="IPR011990">
    <property type="entry name" value="TPR-like_helical_dom_sf"/>
</dbReference>
<dbReference type="InterPro" id="IPR000477">
    <property type="entry name" value="RT_dom"/>
</dbReference>